<dbReference type="InterPro" id="IPR011006">
    <property type="entry name" value="CheY-like_superfamily"/>
</dbReference>
<name>A0A6I2LAK9_9BURK</name>
<dbReference type="PROSITE" id="PS51755">
    <property type="entry name" value="OMPR_PHOB"/>
    <property type="match status" value="1"/>
</dbReference>
<dbReference type="SUPFAM" id="SSF46894">
    <property type="entry name" value="C-terminal effector domain of the bipartite response regulators"/>
    <property type="match status" value="1"/>
</dbReference>
<dbReference type="PANTHER" id="PTHR48111:SF67">
    <property type="entry name" value="TRANSCRIPTIONAL REGULATORY PROTEIN TCTD"/>
    <property type="match status" value="1"/>
</dbReference>
<organism evidence="8 9">
    <name type="scientific">Duganella guangzhouensis</name>
    <dbReference type="NCBI Taxonomy" id="2666084"/>
    <lineage>
        <taxon>Bacteria</taxon>
        <taxon>Pseudomonadati</taxon>
        <taxon>Pseudomonadota</taxon>
        <taxon>Betaproteobacteria</taxon>
        <taxon>Burkholderiales</taxon>
        <taxon>Oxalobacteraceae</taxon>
        <taxon>Telluria group</taxon>
        <taxon>Duganella</taxon>
    </lineage>
</organism>
<keyword evidence="2 5" id="KW-0238">DNA-binding</keyword>
<dbReference type="InterPro" id="IPR001789">
    <property type="entry name" value="Sig_transdc_resp-reg_receiver"/>
</dbReference>
<feature type="domain" description="OmpR/PhoB-type" evidence="7">
    <location>
        <begin position="129"/>
        <end position="229"/>
    </location>
</feature>
<dbReference type="EMBL" id="WKJK01000041">
    <property type="protein sequence ID" value="MRW94860.1"/>
    <property type="molecule type" value="Genomic_DNA"/>
</dbReference>
<feature type="domain" description="Response regulatory" evidence="6">
    <location>
        <begin position="8"/>
        <end position="121"/>
    </location>
</feature>
<evidence type="ECO:0000313" key="8">
    <source>
        <dbReference type="EMBL" id="MRW94860.1"/>
    </source>
</evidence>
<accession>A0A6I2LAK9</accession>
<keyword evidence="9" id="KW-1185">Reference proteome</keyword>
<dbReference type="GO" id="GO:0000156">
    <property type="term" value="F:phosphorelay response regulator activity"/>
    <property type="evidence" value="ECO:0007669"/>
    <property type="project" value="TreeGrafter"/>
</dbReference>
<dbReference type="Pfam" id="PF00486">
    <property type="entry name" value="Trans_reg_C"/>
    <property type="match status" value="1"/>
</dbReference>
<evidence type="ECO:0000259" key="7">
    <source>
        <dbReference type="PROSITE" id="PS51755"/>
    </source>
</evidence>
<comment type="caution">
    <text evidence="8">The sequence shown here is derived from an EMBL/GenBank/DDBJ whole genome shotgun (WGS) entry which is preliminary data.</text>
</comment>
<dbReference type="Pfam" id="PF00072">
    <property type="entry name" value="Response_reg"/>
    <property type="match status" value="1"/>
</dbReference>
<evidence type="ECO:0000256" key="1">
    <source>
        <dbReference type="ARBA" id="ARBA00023015"/>
    </source>
</evidence>
<reference evidence="8 9" key="1">
    <citation type="submission" date="2019-11" db="EMBL/GenBank/DDBJ databases">
        <title>Novel species isolated from a subtropical stream in China.</title>
        <authorList>
            <person name="Lu H."/>
        </authorList>
    </citation>
    <scope>NUCLEOTIDE SEQUENCE [LARGE SCALE GENOMIC DNA]</scope>
    <source>
        <strain evidence="8 9">FT80W</strain>
    </source>
</reference>
<dbReference type="GO" id="GO:0005829">
    <property type="term" value="C:cytosol"/>
    <property type="evidence" value="ECO:0007669"/>
    <property type="project" value="TreeGrafter"/>
</dbReference>
<dbReference type="InterPro" id="IPR039420">
    <property type="entry name" value="WalR-like"/>
</dbReference>
<dbReference type="InterPro" id="IPR001867">
    <property type="entry name" value="OmpR/PhoB-type_DNA-bd"/>
</dbReference>
<dbReference type="SUPFAM" id="SSF52172">
    <property type="entry name" value="CheY-like"/>
    <property type="match status" value="1"/>
</dbReference>
<proteinExistence type="predicted"/>
<feature type="DNA-binding region" description="OmpR/PhoB-type" evidence="5">
    <location>
        <begin position="129"/>
        <end position="229"/>
    </location>
</feature>
<dbReference type="GO" id="GO:0000976">
    <property type="term" value="F:transcription cis-regulatory region binding"/>
    <property type="evidence" value="ECO:0007669"/>
    <property type="project" value="TreeGrafter"/>
</dbReference>
<dbReference type="SMART" id="SM00862">
    <property type="entry name" value="Trans_reg_C"/>
    <property type="match status" value="1"/>
</dbReference>
<dbReference type="InterPro" id="IPR036388">
    <property type="entry name" value="WH-like_DNA-bd_sf"/>
</dbReference>
<dbReference type="GO" id="GO:0006355">
    <property type="term" value="P:regulation of DNA-templated transcription"/>
    <property type="evidence" value="ECO:0007669"/>
    <property type="project" value="InterPro"/>
</dbReference>
<dbReference type="CDD" id="cd00383">
    <property type="entry name" value="trans_reg_C"/>
    <property type="match status" value="1"/>
</dbReference>
<dbReference type="Gene3D" id="1.10.10.10">
    <property type="entry name" value="Winged helix-like DNA-binding domain superfamily/Winged helix DNA-binding domain"/>
    <property type="match status" value="1"/>
</dbReference>
<protein>
    <submittedName>
        <fullName evidence="8">Response regulator</fullName>
    </submittedName>
</protein>
<dbReference type="GO" id="GO:0032993">
    <property type="term" value="C:protein-DNA complex"/>
    <property type="evidence" value="ECO:0007669"/>
    <property type="project" value="TreeGrafter"/>
</dbReference>
<dbReference type="Proteomes" id="UP000433309">
    <property type="component" value="Unassembled WGS sequence"/>
</dbReference>
<dbReference type="PROSITE" id="PS50110">
    <property type="entry name" value="RESPONSE_REGULATORY"/>
    <property type="match status" value="1"/>
</dbReference>
<evidence type="ECO:0000256" key="4">
    <source>
        <dbReference type="PROSITE-ProRule" id="PRU00169"/>
    </source>
</evidence>
<evidence type="ECO:0000256" key="5">
    <source>
        <dbReference type="PROSITE-ProRule" id="PRU01091"/>
    </source>
</evidence>
<keyword evidence="1" id="KW-0805">Transcription regulation</keyword>
<dbReference type="AlphaFoldDB" id="A0A6I2LAK9"/>
<evidence type="ECO:0000256" key="2">
    <source>
        <dbReference type="ARBA" id="ARBA00023125"/>
    </source>
</evidence>
<evidence type="ECO:0000256" key="3">
    <source>
        <dbReference type="ARBA" id="ARBA00023163"/>
    </source>
</evidence>
<evidence type="ECO:0000259" key="6">
    <source>
        <dbReference type="PROSITE" id="PS50110"/>
    </source>
</evidence>
<keyword evidence="3" id="KW-0804">Transcription</keyword>
<dbReference type="PANTHER" id="PTHR48111">
    <property type="entry name" value="REGULATOR OF RPOS"/>
    <property type="match status" value="1"/>
</dbReference>
<gene>
    <name evidence="8" type="ORF">GJ699_33385</name>
</gene>
<keyword evidence="4" id="KW-0597">Phosphoprotein</keyword>
<dbReference type="InterPro" id="IPR016032">
    <property type="entry name" value="Sig_transdc_resp-reg_C-effctor"/>
</dbReference>
<sequence length="240" mass="27051">MIMEFQIKVLLVEDDSDLRDSVVEWLEIEGMNVIGVSTATDFYHAIARTHFDIAVVDIGLPDQEGYVLAEYIRSNTNMGVIILTARGAIEDKLKGYHSGADLYLVKPVDCRELSAVIVSIADRVQKCRNEIPVVTASWVISLNQWELSFSNYFRISLTLKELMFLESLAVSPGSPVKKKIILEKIYQRNDFYSSRSLDSLVRRLRSKIEQAGMNIPIKTVHSVGYCFAGDIILNEGDLDQ</sequence>
<feature type="modified residue" description="4-aspartylphosphate" evidence="4">
    <location>
        <position position="57"/>
    </location>
</feature>
<dbReference type="SMART" id="SM00448">
    <property type="entry name" value="REC"/>
    <property type="match status" value="1"/>
</dbReference>
<evidence type="ECO:0000313" key="9">
    <source>
        <dbReference type="Proteomes" id="UP000433309"/>
    </source>
</evidence>
<dbReference type="Gene3D" id="3.40.50.2300">
    <property type="match status" value="1"/>
</dbReference>